<dbReference type="CDD" id="cd04187">
    <property type="entry name" value="DPM1_like_bac"/>
    <property type="match status" value="1"/>
</dbReference>
<evidence type="ECO:0000256" key="7">
    <source>
        <dbReference type="ARBA" id="ARBA00023136"/>
    </source>
</evidence>
<evidence type="ECO:0000256" key="9">
    <source>
        <dbReference type="SAM" id="Phobius"/>
    </source>
</evidence>
<accession>A0A328B753</accession>
<gene>
    <name evidence="11" type="ORF">DJ021_14030</name>
</gene>
<dbReference type="PANTHER" id="PTHR48090">
    <property type="entry name" value="UNDECAPRENYL-PHOSPHATE 4-DEOXY-4-FORMAMIDO-L-ARABINOSE TRANSFERASE-RELATED"/>
    <property type="match status" value="1"/>
</dbReference>
<name>A0A328B753_9CAUL</name>
<feature type="domain" description="Glycosyltransferase 2-like" evidence="10">
    <location>
        <begin position="23"/>
        <end position="185"/>
    </location>
</feature>
<comment type="subcellular location">
    <subcellularLocation>
        <location evidence="1">Cell membrane</location>
        <topology evidence="1">Multi-pass membrane protein</topology>
    </subcellularLocation>
</comment>
<dbReference type="RefSeq" id="WP_111458140.1">
    <property type="nucleotide sequence ID" value="NZ_QFYP01000001.1"/>
</dbReference>
<keyword evidence="12" id="KW-1185">Reference proteome</keyword>
<dbReference type="EMBL" id="QFYP01000001">
    <property type="protein sequence ID" value="RAK60848.1"/>
    <property type="molecule type" value="Genomic_DNA"/>
</dbReference>
<proteinExistence type="inferred from homology"/>
<keyword evidence="3" id="KW-0328">Glycosyltransferase</keyword>
<dbReference type="InterPro" id="IPR001173">
    <property type="entry name" value="Glyco_trans_2-like"/>
</dbReference>
<evidence type="ECO:0000256" key="4">
    <source>
        <dbReference type="ARBA" id="ARBA00022679"/>
    </source>
</evidence>
<protein>
    <submittedName>
        <fullName evidence="11">Glycosyltransferase</fullName>
    </submittedName>
</protein>
<dbReference type="Pfam" id="PF00535">
    <property type="entry name" value="Glycos_transf_2"/>
    <property type="match status" value="1"/>
</dbReference>
<dbReference type="Gene3D" id="3.90.550.10">
    <property type="entry name" value="Spore Coat Polysaccharide Biosynthesis Protein SpsA, Chain A"/>
    <property type="match status" value="1"/>
</dbReference>
<evidence type="ECO:0000256" key="2">
    <source>
        <dbReference type="ARBA" id="ARBA00022475"/>
    </source>
</evidence>
<comment type="caution">
    <text evidence="11">The sequence shown here is derived from an EMBL/GenBank/DDBJ whole genome shotgun (WGS) entry which is preliminary data.</text>
</comment>
<evidence type="ECO:0000259" key="10">
    <source>
        <dbReference type="Pfam" id="PF00535"/>
    </source>
</evidence>
<keyword evidence="2" id="KW-1003">Cell membrane</keyword>
<evidence type="ECO:0000256" key="6">
    <source>
        <dbReference type="ARBA" id="ARBA00022989"/>
    </source>
</evidence>
<dbReference type="GO" id="GO:0005886">
    <property type="term" value="C:plasma membrane"/>
    <property type="evidence" value="ECO:0007669"/>
    <property type="project" value="UniProtKB-SubCell"/>
</dbReference>
<dbReference type="OrthoDB" id="276604at2"/>
<evidence type="ECO:0000256" key="1">
    <source>
        <dbReference type="ARBA" id="ARBA00004651"/>
    </source>
</evidence>
<dbReference type="SUPFAM" id="SSF53448">
    <property type="entry name" value="Nucleotide-diphospho-sugar transferases"/>
    <property type="match status" value="1"/>
</dbReference>
<sequence length="328" mass="36286">MDRSEVAQAALPGARSHRGRRLSVVIPMHNEEAVLAALFERLDAAMADLGVELEIVCVDDGSRDGTFELLTARAATDRRLRILALSRNFGKEAALTAGLSEATGDLVVPFDADLQDPPELIAEFLALWEQGYDVVYGVRADRRSDTRLKRLSATLFYRVFNALSDHPIPASTGDFRLMDRKVVDALMQLPERNRFMKGLFAWVGYRQVGVPYVRPARAAGASSWGYSKLWRFALDGVTSFSTAPLRIWTSVGVVAALLAVLYGLVLIVRVLFIGRDVPGYASMMAVILFGFALQMIAFGVIGEYVGRVYEEVKGRPLYMVRERVGFDS</sequence>
<dbReference type="PANTHER" id="PTHR48090:SF1">
    <property type="entry name" value="PROPHAGE BACTOPRENOL GLUCOSYL TRANSFERASE HOMOLOG"/>
    <property type="match status" value="1"/>
</dbReference>
<keyword evidence="6 9" id="KW-1133">Transmembrane helix</keyword>
<evidence type="ECO:0000313" key="12">
    <source>
        <dbReference type="Proteomes" id="UP000249842"/>
    </source>
</evidence>
<organism evidence="11 12">
    <name type="scientific">Phenylobacterium hankyongense</name>
    <dbReference type="NCBI Taxonomy" id="1813876"/>
    <lineage>
        <taxon>Bacteria</taxon>
        <taxon>Pseudomonadati</taxon>
        <taxon>Pseudomonadota</taxon>
        <taxon>Alphaproteobacteria</taxon>
        <taxon>Caulobacterales</taxon>
        <taxon>Caulobacteraceae</taxon>
        <taxon>Phenylobacterium</taxon>
    </lineage>
</organism>
<dbReference type="AlphaFoldDB" id="A0A328B753"/>
<dbReference type="InterPro" id="IPR050256">
    <property type="entry name" value="Glycosyltransferase_2"/>
</dbReference>
<evidence type="ECO:0000256" key="8">
    <source>
        <dbReference type="ARBA" id="ARBA00038152"/>
    </source>
</evidence>
<feature type="transmembrane region" description="Helical" evidence="9">
    <location>
        <begin position="247"/>
        <end position="268"/>
    </location>
</feature>
<dbReference type="FunFam" id="3.90.550.10:FF:000079">
    <property type="entry name" value="Probable glycosyl transferase"/>
    <property type="match status" value="1"/>
</dbReference>
<feature type="transmembrane region" description="Helical" evidence="9">
    <location>
        <begin position="280"/>
        <end position="301"/>
    </location>
</feature>
<comment type="similarity">
    <text evidence="8">Belongs to the glycosyltransferase 2 family. GtrB subfamily.</text>
</comment>
<evidence type="ECO:0000256" key="5">
    <source>
        <dbReference type="ARBA" id="ARBA00022692"/>
    </source>
</evidence>
<keyword evidence="7 9" id="KW-0472">Membrane</keyword>
<evidence type="ECO:0000256" key="3">
    <source>
        <dbReference type="ARBA" id="ARBA00022676"/>
    </source>
</evidence>
<evidence type="ECO:0000313" key="11">
    <source>
        <dbReference type="EMBL" id="RAK60848.1"/>
    </source>
</evidence>
<dbReference type="InterPro" id="IPR029044">
    <property type="entry name" value="Nucleotide-diphossugar_trans"/>
</dbReference>
<keyword evidence="4 11" id="KW-0808">Transferase</keyword>
<dbReference type="Proteomes" id="UP000249842">
    <property type="component" value="Unassembled WGS sequence"/>
</dbReference>
<keyword evidence="5 9" id="KW-0812">Transmembrane</keyword>
<dbReference type="GO" id="GO:0016757">
    <property type="term" value="F:glycosyltransferase activity"/>
    <property type="evidence" value="ECO:0007669"/>
    <property type="project" value="UniProtKB-KW"/>
</dbReference>
<reference evidence="12" key="1">
    <citation type="submission" date="2018-05" db="EMBL/GenBank/DDBJ databases">
        <authorList>
            <person name="Li X."/>
        </authorList>
    </citation>
    <scope>NUCLEOTIDE SEQUENCE [LARGE SCALE GENOMIC DNA]</scope>
    <source>
        <strain evidence="12">HKS-05</strain>
    </source>
</reference>